<dbReference type="InterPro" id="IPR052346">
    <property type="entry name" value="O-mannosyl-transferase_TMTC"/>
</dbReference>
<dbReference type="Pfam" id="PF07719">
    <property type="entry name" value="TPR_2"/>
    <property type="match status" value="1"/>
</dbReference>
<feature type="repeat" description="TPR" evidence="13">
    <location>
        <begin position="499"/>
        <end position="532"/>
    </location>
</feature>
<dbReference type="EC" id="2.4.1.109" evidence="5"/>
<feature type="repeat" description="TPR" evidence="13">
    <location>
        <begin position="567"/>
        <end position="600"/>
    </location>
</feature>
<evidence type="ECO:0000256" key="2">
    <source>
        <dbReference type="ARBA" id="ARBA00004240"/>
    </source>
</evidence>
<dbReference type="Pfam" id="PF08409">
    <property type="entry name" value="TMTC_DUF1736"/>
    <property type="match status" value="1"/>
</dbReference>
<dbReference type="OrthoDB" id="19588at2759"/>
<dbReference type="PROSITE" id="PS50005">
    <property type="entry name" value="TPR"/>
    <property type="match status" value="5"/>
</dbReference>
<comment type="pathway">
    <text evidence="3">Protein modification; protein glycosylation.</text>
</comment>
<feature type="repeat" description="TPR" evidence="13">
    <location>
        <begin position="533"/>
        <end position="566"/>
    </location>
</feature>
<evidence type="ECO:0000256" key="1">
    <source>
        <dbReference type="ARBA" id="ARBA00004141"/>
    </source>
</evidence>
<feature type="repeat" description="TPR" evidence="13">
    <location>
        <begin position="601"/>
        <end position="634"/>
    </location>
</feature>
<feature type="transmembrane region" description="Helical" evidence="14">
    <location>
        <begin position="26"/>
        <end position="47"/>
    </location>
</feature>
<dbReference type="GO" id="GO:0016020">
    <property type="term" value="C:membrane"/>
    <property type="evidence" value="ECO:0007669"/>
    <property type="project" value="UniProtKB-SubCell"/>
</dbReference>
<feature type="transmembrane region" description="Helical" evidence="14">
    <location>
        <begin position="309"/>
        <end position="332"/>
    </location>
</feature>
<feature type="transmembrane region" description="Helical" evidence="14">
    <location>
        <begin position="396"/>
        <end position="412"/>
    </location>
</feature>
<feature type="transmembrane region" description="Helical" evidence="14">
    <location>
        <begin position="367"/>
        <end position="389"/>
    </location>
</feature>
<evidence type="ECO:0000256" key="6">
    <source>
        <dbReference type="ARBA" id="ARBA00022679"/>
    </source>
</evidence>
<evidence type="ECO:0000256" key="3">
    <source>
        <dbReference type="ARBA" id="ARBA00004922"/>
    </source>
</evidence>
<feature type="repeat" description="TPR" evidence="13">
    <location>
        <begin position="465"/>
        <end position="498"/>
    </location>
</feature>
<dbReference type="AlphaFoldDB" id="A0A1X7V1S6"/>
<feature type="transmembrane region" description="Helical" evidence="14">
    <location>
        <begin position="109"/>
        <end position="130"/>
    </location>
</feature>
<sequence length="653" mass="74517">MLSRAPPLVLTCSPLERWNMNKATSLLLVGSISVLLYLNTLGAGFVFDDHRAILTNDDLDSKKTSIYELFSHDFWGGGMHRKESHKSYRPLTVITYRLLNYEFAGLEPFGYHLVNVILHAIVSMLFLQVAEIVLGPHGDKEWSTMAALLFATHSIHTEAVASVVGRAELLACIFFLFSFLFYSQAINTHSNYSSAYTFLSIILGFFSMLSKEQGITVLGVCGAYDVLAHWNSLLNMCCKIFKKGKERFEIQSDCRDVIKRLCFIALSGAIMMWFRISMNEGTDPIFKPEEMRAAFHPNRLVRIFSFSNIYVWNILLLIFPSSLCCDWSLGSLPIIETLYDVRNIWSLILYIVLGLLIISTLRGDTVVGIGMSFLLIPFLPSAGIIFKVGFVIAERVLYLPSLGYCLLLSVGAERLSKRIYNKKIVQIALVFVLISMSVKTVSRNWDWHSDLSLFESGVRANPGNVKLHNNYAMELKSAGRFKEAEKYYKIAMEIEPDYAEVYFNYGNLLSETKDHKGALHYFEKAMSFPHMYSKTLNNAATMYFKLGRYTEAENKFKESLEINPDQPMTYNNLASLYGETKRYKESSRMFKKAIEMNPGYTEAYFNYGTLLYQMGQVDEGEKHLRHALKLNPNHHGALNNLKVIEYYRNKGQK</sequence>
<reference evidence="16" key="1">
    <citation type="submission" date="2017-05" db="UniProtKB">
        <authorList>
            <consortium name="EnsemblMetazoa"/>
        </authorList>
    </citation>
    <scope>IDENTIFICATION</scope>
</reference>
<dbReference type="InterPro" id="IPR013618">
    <property type="entry name" value="TMTC_DUF1736"/>
</dbReference>
<keyword evidence="11 14" id="KW-1133">Transmembrane helix</keyword>
<evidence type="ECO:0000256" key="7">
    <source>
        <dbReference type="ARBA" id="ARBA00022692"/>
    </source>
</evidence>
<dbReference type="SUPFAM" id="SSF48452">
    <property type="entry name" value="TPR-like"/>
    <property type="match status" value="1"/>
</dbReference>
<dbReference type="PROSITE" id="PS50293">
    <property type="entry name" value="TPR_REGION"/>
    <property type="match status" value="2"/>
</dbReference>
<keyword evidence="7 14" id="KW-0812">Transmembrane</keyword>
<feature type="transmembrane region" description="Helical" evidence="14">
    <location>
        <begin position="215"/>
        <end position="236"/>
    </location>
</feature>
<feature type="transmembrane region" description="Helical" evidence="14">
    <location>
        <begin position="192"/>
        <end position="209"/>
    </location>
</feature>
<feature type="transmembrane region" description="Helical" evidence="14">
    <location>
        <begin position="344"/>
        <end position="361"/>
    </location>
</feature>
<evidence type="ECO:0000256" key="11">
    <source>
        <dbReference type="ARBA" id="ARBA00022989"/>
    </source>
</evidence>
<dbReference type="GO" id="GO:0004169">
    <property type="term" value="F:dolichyl-phosphate-mannose-protein mannosyltransferase activity"/>
    <property type="evidence" value="ECO:0007669"/>
    <property type="project" value="UniProtKB-EC"/>
</dbReference>
<dbReference type="InterPro" id="IPR011990">
    <property type="entry name" value="TPR-like_helical_dom_sf"/>
</dbReference>
<keyword evidence="9 13" id="KW-0802">TPR repeat</keyword>
<dbReference type="STRING" id="400682.A0A1X7V1S6"/>
<protein>
    <recommendedName>
        <fullName evidence="5">dolichyl-phosphate-mannose--protein mannosyltransferase</fullName>
        <ecNumber evidence="5">2.4.1.109</ecNumber>
    </recommendedName>
</protein>
<dbReference type="UniPathway" id="UPA00378"/>
<evidence type="ECO:0000256" key="12">
    <source>
        <dbReference type="ARBA" id="ARBA00023136"/>
    </source>
</evidence>
<keyword evidence="10" id="KW-0256">Endoplasmic reticulum</keyword>
<keyword evidence="12 14" id="KW-0472">Membrane</keyword>
<keyword evidence="6" id="KW-0808">Transferase</keyword>
<comment type="subcellular location">
    <subcellularLocation>
        <location evidence="2">Endoplasmic reticulum</location>
    </subcellularLocation>
    <subcellularLocation>
        <location evidence="1">Membrane</location>
        <topology evidence="1">Multi-pass membrane protein</topology>
    </subcellularLocation>
</comment>
<feature type="transmembrane region" description="Helical" evidence="14">
    <location>
        <begin position="167"/>
        <end position="185"/>
    </location>
</feature>
<dbReference type="Gene3D" id="1.25.40.10">
    <property type="entry name" value="Tetratricopeptide repeat domain"/>
    <property type="match status" value="1"/>
</dbReference>
<dbReference type="Pfam" id="PF13424">
    <property type="entry name" value="TPR_12"/>
    <property type="match status" value="1"/>
</dbReference>
<dbReference type="InterPro" id="IPR019734">
    <property type="entry name" value="TPR_rpt"/>
</dbReference>
<evidence type="ECO:0000256" key="10">
    <source>
        <dbReference type="ARBA" id="ARBA00022824"/>
    </source>
</evidence>
<evidence type="ECO:0000256" key="4">
    <source>
        <dbReference type="ARBA" id="ARBA00007882"/>
    </source>
</evidence>
<accession>A0A1X7V1S6</accession>
<dbReference type="PANTHER" id="PTHR44227">
    <property type="match status" value="1"/>
</dbReference>
<proteinExistence type="inferred from homology"/>
<dbReference type="SMART" id="SM00028">
    <property type="entry name" value="TPR"/>
    <property type="match status" value="5"/>
</dbReference>
<dbReference type="GO" id="GO:0030968">
    <property type="term" value="P:endoplasmic reticulum unfolded protein response"/>
    <property type="evidence" value="ECO:0007669"/>
    <property type="project" value="TreeGrafter"/>
</dbReference>
<dbReference type="GO" id="GO:0005783">
    <property type="term" value="C:endoplasmic reticulum"/>
    <property type="evidence" value="ECO:0007669"/>
    <property type="project" value="UniProtKB-SubCell"/>
</dbReference>
<dbReference type="Pfam" id="PF13181">
    <property type="entry name" value="TPR_8"/>
    <property type="match status" value="2"/>
</dbReference>
<organism evidence="16">
    <name type="scientific">Amphimedon queenslandica</name>
    <name type="common">Sponge</name>
    <dbReference type="NCBI Taxonomy" id="400682"/>
    <lineage>
        <taxon>Eukaryota</taxon>
        <taxon>Metazoa</taxon>
        <taxon>Porifera</taxon>
        <taxon>Demospongiae</taxon>
        <taxon>Heteroscleromorpha</taxon>
        <taxon>Haplosclerida</taxon>
        <taxon>Niphatidae</taxon>
        <taxon>Amphimedon</taxon>
    </lineage>
</organism>
<dbReference type="InterPro" id="IPR013105">
    <property type="entry name" value="TPR_2"/>
</dbReference>
<evidence type="ECO:0000313" key="16">
    <source>
        <dbReference type="EnsemblMetazoa" id="Aqu2.1.34195_001"/>
    </source>
</evidence>
<keyword evidence="8" id="KW-0677">Repeat</keyword>
<dbReference type="EnsemblMetazoa" id="Aqu2.1.34195_001">
    <property type="protein sequence ID" value="Aqu2.1.34195_001"/>
    <property type="gene ID" value="Aqu2.1.34195"/>
</dbReference>
<evidence type="ECO:0000256" key="13">
    <source>
        <dbReference type="PROSITE-ProRule" id="PRU00339"/>
    </source>
</evidence>
<evidence type="ECO:0000256" key="8">
    <source>
        <dbReference type="ARBA" id="ARBA00022737"/>
    </source>
</evidence>
<dbReference type="PANTHER" id="PTHR44227:SF3">
    <property type="entry name" value="PROTEIN O-MANNOSYL-TRANSFERASE TMTC4"/>
    <property type="match status" value="1"/>
</dbReference>
<evidence type="ECO:0000259" key="15">
    <source>
        <dbReference type="Pfam" id="PF08409"/>
    </source>
</evidence>
<name>A0A1X7V1S6_AMPQE</name>
<evidence type="ECO:0000256" key="14">
    <source>
        <dbReference type="SAM" id="Phobius"/>
    </source>
</evidence>
<evidence type="ECO:0000256" key="5">
    <source>
        <dbReference type="ARBA" id="ARBA00012839"/>
    </source>
</evidence>
<dbReference type="InParanoid" id="A0A1X7V1S6"/>
<comment type="similarity">
    <text evidence="4">Belongs to the TMTC family.</text>
</comment>
<feature type="domain" description="DUF1736" evidence="15">
    <location>
        <begin position="282"/>
        <end position="353"/>
    </location>
</feature>
<evidence type="ECO:0000256" key="9">
    <source>
        <dbReference type="ARBA" id="ARBA00022803"/>
    </source>
</evidence>
<feature type="transmembrane region" description="Helical" evidence="14">
    <location>
        <begin position="257"/>
        <end position="276"/>
    </location>
</feature>